<dbReference type="Proteomes" id="UP000285190">
    <property type="component" value="Unassembled WGS sequence"/>
</dbReference>
<evidence type="ECO:0000313" key="3">
    <source>
        <dbReference type="EMBL" id="RJG05963.1"/>
    </source>
</evidence>
<sequence>MLTRADNNAIRPVAATEATQRIASIADARQESFDRFSQLSLGKFFKAEVLSHLTDGSFTVKIADVAVRMNLPAGTQVGDKLDLTLVANQPRPTFLMNAPAAESDAKFSNTGRLIDNLLRTAQEQGAPTTLVGKAALVPSAAASATQVATALKDTLAFSGLFYESHVSQWASGSRSLTDLMREPQAKGSNPQLVAAALQTAAAATAPAQVDAADAIAHHALIAAHNPAIPQDADGTLLQTHVMHAANPSETPASTHGALNAHEADAPAQNGHAPNAVATAAAASTGALVDDAHADIPPASAALANADSPDAPPPPTAAGTDASAALLPDTRRETAINESARMVSLQLDTLEHQRVMWRGEVWPGQPMEWEVTEDAPDSQSAGAAQSTWQSVLRVELPVLGTVSATIRLTGERVQVQVRAASEATAALLRAHGDDLVSALDAAGSPLDLLTVKQDEAA</sequence>
<evidence type="ECO:0000256" key="1">
    <source>
        <dbReference type="SAM" id="MobiDB-lite"/>
    </source>
</evidence>
<dbReference type="AlphaFoldDB" id="A0A418X0T8"/>
<protein>
    <submittedName>
        <fullName evidence="3">Flagellar hook-length control protein FliK</fullName>
    </submittedName>
</protein>
<organism evidence="3 4">
    <name type="scientific">Noviherbaspirillum cavernae</name>
    <dbReference type="NCBI Taxonomy" id="2320862"/>
    <lineage>
        <taxon>Bacteria</taxon>
        <taxon>Pseudomonadati</taxon>
        <taxon>Pseudomonadota</taxon>
        <taxon>Betaproteobacteria</taxon>
        <taxon>Burkholderiales</taxon>
        <taxon>Oxalobacteraceae</taxon>
        <taxon>Noviherbaspirillum</taxon>
    </lineage>
</organism>
<keyword evidence="3" id="KW-0966">Cell projection</keyword>
<reference evidence="3 4" key="1">
    <citation type="submission" date="2018-09" db="EMBL/GenBank/DDBJ databases">
        <authorList>
            <person name="Zhu H."/>
        </authorList>
    </citation>
    <scope>NUCLEOTIDE SEQUENCE [LARGE SCALE GENOMIC DNA]</scope>
    <source>
        <strain evidence="3 4">K2R10-39</strain>
    </source>
</reference>
<evidence type="ECO:0000259" key="2">
    <source>
        <dbReference type="Pfam" id="PF02120"/>
    </source>
</evidence>
<keyword evidence="3" id="KW-0282">Flagellum</keyword>
<accession>A0A418X0T8</accession>
<dbReference type="InterPro" id="IPR038610">
    <property type="entry name" value="FliK-like_C_sf"/>
</dbReference>
<evidence type="ECO:0000313" key="4">
    <source>
        <dbReference type="Proteomes" id="UP000285190"/>
    </source>
</evidence>
<feature type="region of interest" description="Disordered" evidence="1">
    <location>
        <begin position="301"/>
        <end position="326"/>
    </location>
</feature>
<keyword evidence="4" id="KW-1185">Reference proteome</keyword>
<dbReference type="Gene3D" id="3.30.750.140">
    <property type="match status" value="1"/>
</dbReference>
<feature type="compositionally biased region" description="Low complexity" evidence="1">
    <location>
        <begin position="316"/>
        <end position="326"/>
    </location>
</feature>
<dbReference type="OrthoDB" id="5296742at2"/>
<dbReference type="Pfam" id="PF02120">
    <property type="entry name" value="Flg_hook"/>
    <property type="match status" value="1"/>
</dbReference>
<name>A0A418X0T8_9BURK</name>
<proteinExistence type="predicted"/>
<dbReference type="RefSeq" id="WP_119738107.1">
    <property type="nucleotide sequence ID" value="NZ_QYUN01000002.1"/>
</dbReference>
<gene>
    <name evidence="3" type="ORF">D3870_07970</name>
</gene>
<comment type="caution">
    <text evidence="3">The sequence shown here is derived from an EMBL/GenBank/DDBJ whole genome shotgun (WGS) entry which is preliminary data.</text>
</comment>
<dbReference type="EMBL" id="QYUN01000002">
    <property type="protein sequence ID" value="RJG05963.1"/>
    <property type="molecule type" value="Genomic_DNA"/>
</dbReference>
<feature type="domain" description="Flagellar hook-length control protein-like C-terminal" evidence="2">
    <location>
        <begin position="380"/>
        <end position="454"/>
    </location>
</feature>
<keyword evidence="3" id="KW-0969">Cilium</keyword>
<dbReference type="InterPro" id="IPR021136">
    <property type="entry name" value="Flagellar_hook_control-like_C"/>
</dbReference>